<dbReference type="InterPro" id="IPR012347">
    <property type="entry name" value="Ferritin-like"/>
</dbReference>
<feature type="domain" description="DUF305" evidence="2">
    <location>
        <begin position="85"/>
        <end position="233"/>
    </location>
</feature>
<dbReference type="Proteomes" id="UP001501697">
    <property type="component" value="Unassembled WGS sequence"/>
</dbReference>
<proteinExistence type="predicted"/>
<evidence type="ECO:0000313" key="4">
    <source>
        <dbReference type="Proteomes" id="UP001501697"/>
    </source>
</evidence>
<dbReference type="PANTHER" id="PTHR36933:SF1">
    <property type="entry name" value="SLL0788 PROTEIN"/>
    <property type="match status" value="1"/>
</dbReference>
<keyword evidence="4" id="KW-1185">Reference proteome</keyword>
<dbReference type="EMBL" id="BAAAYU010000005">
    <property type="protein sequence ID" value="GAA3635716.1"/>
    <property type="molecule type" value="Genomic_DNA"/>
</dbReference>
<organism evidence="3 4">
    <name type="scientific">Microbacterium awajiense</name>
    <dbReference type="NCBI Taxonomy" id="415214"/>
    <lineage>
        <taxon>Bacteria</taxon>
        <taxon>Bacillati</taxon>
        <taxon>Actinomycetota</taxon>
        <taxon>Actinomycetes</taxon>
        <taxon>Micrococcales</taxon>
        <taxon>Microbacteriaceae</taxon>
        <taxon>Microbacterium</taxon>
    </lineage>
</organism>
<dbReference type="InterPro" id="IPR005183">
    <property type="entry name" value="DUF305_CopM-like"/>
</dbReference>
<protein>
    <submittedName>
        <fullName evidence="3">DUF305 domain-containing protein</fullName>
    </submittedName>
</protein>
<accession>A0ABP7AME5</accession>
<reference evidence="4" key="1">
    <citation type="journal article" date="2019" name="Int. J. Syst. Evol. Microbiol.">
        <title>The Global Catalogue of Microorganisms (GCM) 10K type strain sequencing project: providing services to taxonomists for standard genome sequencing and annotation.</title>
        <authorList>
            <consortium name="The Broad Institute Genomics Platform"/>
            <consortium name="The Broad Institute Genome Sequencing Center for Infectious Disease"/>
            <person name="Wu L."/>
            <person name="Ma J."/>
        </authorList>
    </citation>
    <scope>NUCLEOTIDE SEQUENCE [LARGE SCALE GENOMIC DNA]</scope>
    <source>
        <strain evidence="4">JCM 16544</strain>
    </source>
</reference>
<evidence type="ECO:0000256" key="1">
    <source>
        <dbReference type="SAM" id="MobiDB-lite"/>
    </source>
</evidence>
<evidence type="ECO:0000313" key="3">
    <source>
        <dbReference type="EMBL" id="GAA3635716.1"/>
    </source>
</evidence>
<evidence type="ECO:0000259" key="2">
    <source>
        <dbReference type="Pfam" id="PF03713"/>
    </source>
</evidence>
<dbReference type="Gene3D" id="1.20.1260.10">
    <property type="match status" value="1"/>
</dbReference>
<comment type="caution">
    <text evidence="3">The sequence shown here is derived from an EMBL/GenBank/DDBJ whole genome shotgun (WGS) entry which is preliminary data.</text>
</comment>
<dbReference type="PANTHER" id="PTHR36933">
    <property type="entry name" value="SLL0788 PROTEIN"/>
    <property type="match status" value="1"/>
</dbReference>
<name>A0ABP7AME5_9MICO</name>
<dbReference type="RefSeq" id="WP_344737850.1">
    <property type="nucleotide sequence ID" value="NZ_BAAAYU010000005.1"/>
</dbReference>
<gene>
    <name evidence="3" type="ORF">GCM10022200_18800</name>
</gene>
<feature type="region of interest" description="Disordered" evidence="1">
    <location>
        <begin position="57"/>
        <end position="79"/>
    </location>
</feature>
<dbReference type="Pfam" id="PF03713">
    <property type="entry name" value="DUF305"/>
    <property type="match status" value="1"/>
</dbReference>
<sequence>MLRAHSTVRFEEETGDDGMKWLARTGGAATVIALAVGLAACTGSEDDVPEASAPIVQLGAPGEDNRTLSPEEAAELASPPHTAVDVDFVRDMLHHHTQAIQMTGYVPDRAGDEDVKLLAERMELSQTDEIVLLETWLRERGEPVRDPDADHADHAADMPGILTDAQLAQLEAASGDEFDRLFLEFMIFHHQGAIEMVHDLYDAGGGLETEIDRFALHVEADQDIEIKRMEQMLASLNG</sequence>